<accession>A0A401XL69</accession>
<keyword evidence="3 7" id="KW-0812">Transmembrane</keyword>
<protein>
    <submittedName>
        <fullName evidence="8">Sodium:proline symporter</fullName>
    </submittedName>
</protein>
<comment type="caution">
    <text evidence="8">The sequence shown here is derived from an EMBL/GenBank/DDBJ whole genome shotgun (WGS) entry which is preliminary data.</text>
</comment>
<feature type="transmembrane region" description="Helical" evidence="7">
    <location>
        <begin position="6"/>
        <end position="23"/>
    </location>
</feature>
<feature type="transmembrane region" description="Helical" evidence="7">
    <location>
        <begin position="76"/>
        <end position="96"/>
    </location>
</feature>
<reference evidence="8 9" key="1">
    <citation type="submission" date="2018-11" db="EMBL/GenBank/DDBJ databases">
        <title>Schleiferia aggregans sp. nov., a moderately thermophilic heterotrophic bacterium isolated from microbial mats at a terrestrial hot spring.</title>
        <authorList>
            <person name="Iino T."/>
            <person name="Ohkuma M."/>
            <person name="Haruta S."/>
        </authorList>
    </citation>
    <scope>NUCLEOTIDE SEQUENCE [LARGE SCALE GENOMIC DNA]</scope>
    <source>
        <strain evidence="8 9">LA</strain>
    </source>
</reference>
<dbReference type="InterPro" id="IPR001734">
    <property type="entry name" value="Na/solute_symporter"/>
</dbReference>
<proteinExistence type="inferred from homology"/>
<feature type="transmembrane region" description="Helical" evidence="7">
    <location>
        <begin position="337"/>
        <end position="359"/>
    </location>
</feature>
<dbReference type="PROSITE" id="PS50283">
    <property type="entry name" value="NA_SOLUT_SYMP_3"/>
    <property type="match status" value="1"/>
</dbReference>
<keyword evidence="9" id="KW-1185">Reference proteome</keyword>
<evidence type="ECO:0000256" key="6">
    <source>
        <dbReference type="RuleBase" id="RU362091"/>
    </source>
</evidence>
<evidence type="ECO:0000256" key="1">
    <source>
        <dbReference type="ARBA" id="ARBA00004141"/>
    </source>
</evidence>
<evidence type="ECO:0000313" key="9">
    <source>
        <dbReference type="Proteomes" id="UP000286715"/>
    </source>
</evidence>
<evidence type="ECO:0000256" key="4">
    <source>
        <dbReference type="ARBA" id="ARBA00022989"/>
    </source>
</evidence>
<feature type="transmembrane region" description="Helical" evidence="7">
    <location>
        <begin position="438"/>
        <end position="458"/>
    </location>
</feature>
<dbReference type="PANTHER" id="PTHR11819:SF77">
    <property type="entry name" value="SODIUM_GLUCOSE COTRANSPORT PROTEIN"/>
    <property type="match status" value="1"/>
</dbReference>
<feature type="transmembrane region" description="Helical" evidence="7">
    <location>
        <begin position="125"/>
        <end position="148"/>
    </location>
</feature>
<dbReference type="CDD" id="cd11477">
    <property type="entry name" value="SLC5sbd_u1"/>
    <property type="match status" value="1"/>
</dbReference>
<name>A0A401XL69_9FLAO</name>
<dbReference type="Gene3D" id="1.20.1730.10">
    <property type="entry name" value="Sodium/glucose cotransporter"/>
    <property type="match status" value="1"/>
</dbReference>
<dbReference type="InterPro" id="IPR038377">
    <property type="entry name" value="Na/Glc_symporter_sf"/>
</dbReference>
<keyword evidence="5 7" id="KW-0472">Membrane</keyword>
<evidence type="ECO:0000256" key="5">
    <source>
        <dbReference type="ARBA" id="ARBA00023136"/>
    </source>
</evidence>
<keyword evidence="4 7" id="KW-1133">Transmembrane helix</keyword>
<sequence length="585" mass="65520">MSSIDYVIAGIGLVFFLFINLQLRKRGTTNIESFFLGGRDVSWKLLGLSMVATTFAADTPLWVTEKVVQHGISGNWLWWNMLLGGMLTTFFFAKYWRRAGILTEPEFISLRYSGPLVRPLRMFKAVYLGLFLNAVIIGWVNAAMIKVVGEFFQLSREWSVAVVVVMMVYTAVYSAISGLIGIVVTDAIQFIIAMTGSILLAVLVVRLPEIGGLTGLVEKLPEWRFHFFPTIENQTGDVLTISFGAFFSFVALQWWNSWYPGAEPGGGGYISQRMMSARTEADAQKASLFFQLAHYCLRPWPWIVVALAALVLYPGLTDHEAGNAYIRLIRDYMPTGIRGLMLLVFISAYMSTISTQLNWGSGYLTNDLYLLWKKVEMNNQKEPVVVGRIFTILIMVVGGIVSFYIDTIDKAAQFLIQAGAGLGSVLILRWYWWRINAATELVATLVPLMILAISKIWIEPALGENFVHQNGTFYIVVLGTMTVWLAVALLSKPTDYQVIREFCLKVQPAGIWPKNLHVPDNSEVRKNAVKWLSAVLLAYSVLFGTGYLLFGQWLKALICLTLVVISGYFLILQLQSDAKRGSAQH</sequence>
<feature type="transmembrane region" description="Helical" evidence="7">
    <location>
        <begin position="412"/>
        <end position="432"/>
    </location>
</feature>
<feature type="transmembrane region" description="Helical" evidence="7">
    <location>
        <begin position="385"/>
        <end position="405"/>
    </location>
</feature>
<dbReference type="RefSeq" id="WP_124397800.1">
    <property type="nucleotide sequence ID" value="NZ_BHZE01000010.1"/>
</dbReference>
<feature type="transmembrane region" description="Helical" evidence="7">
    <location>
        <begin position="531"/>
        <end position="550"/>
    </location>
</feature>
<comment type="similarity">
    <text evidence="2 6">Belongs to the sodium:solute symporter (SSF) (TC 2.A.21) family.</text>
</comment>
<comment type="subcellular location">
    <subcellularLocation>
        <location evidence="1">Membrane</location>
        <topology evidence="1">Multi-pass membrane protein</topology>
    </subcellularLocation>
</comment>
<dbReference type="Pfam" id="PF00474">
    <property type="entry name" value="SSF"/>
    <property type="match status" value="1"/>
</dbReference>
<organism evidence="8 9">
    <name type="scientific">Thermaurantimonas aggregans</name>
    <dbReference type="NCBI Taxonomy" id="2173829"/>
    <lineage>
        <taxon>Bacteria</taxon>
        <taxon>Pseudomonadati</taxon>
        <taxon>Bacteroidota</taxon>
        <taxon>Flavobacteriia</taxon>
        <taxon>Flavobacteriales</taxon>
        <taxon>Schleiferiaceae</taxon>
        <taxon>Thermaurantimonas</taxon>
    </lineage>
</organism>
<evidence type="ECO:0000313" key="8">
    <source>
        <dbReference type="EMBL" id="GCD77734.1"/>
    </source>
</evidence>
<dbReference type="Proteomes" id="UP000286715">
    <property type="component" value="Unassembled WGS sequence"/>
</dbReference>
<dbReference type="GO" id="GO:0005886">
    <property type="term" value="C:plasma membrane"/>
    <property type="evidence" value="ECO:0007669"/>
    <property type="project" value="TreeGrafter"/>
</dbReference>
<dbReference type="AlphaFoldDB" id="A0A401XL69"/>
<feature type="transmembrane region" description="Helical" evidence="7">
    <location>
        <begin position="470"/>
        <end position="490"/>
    </location>
</feature>
<evidence type="ECO:0000256" key="3">
    <source>
        <dbReference type="ARBA" id="ARBA00022692"/>
    </source>
</evidence>
<dbReference type="EMBL" id="BHZE01000010">
    <property type="protein sequence ID" value="GCD77734.1"/>
    <property type="molecule type" value="Genomic_DNA"/>
</dbReference>
<feature type="transmembrane region" description="Helical" evidence="7">
    <location>
        <begin position="557"/>
        <end position="575"/>
    </location>
</feature>
<dbReference type="PANTHER" id="PTHR11819">
    <property type="entry name" value="SOLUTE CARRIER FAMILY 5"/>
    <property type="match status" value="1"/>
</dbReference>
<gene>
    <name evidence="8" type="ORF">JCM31826_12160</name>
</gene>
<feature type="transmembrane region" description="Helical" evidence="7">
    <location>
        <begin position="299"/>
        <end position="316"/>
    </location>
</feature>
<feature type="transmembrane region" description="Helical" evidence="7">
    <location>
        <begin position="160"/>
        <end position="184"/>
    </location>
</feature>
<dbReference type="OrthoDB" id="9761931at2"/>
<evidence type="ECO:0000256" key="2">
    <source>
        <dbReference type="ARBA" id="ARBA00006434"/>
    </source>
</evidence>
<evidence type="ECO:0000256" key="7">
    <source>
        <dbReference type="SAM" id="Phobius"/>
    </source>
</evidence>
<dbReference type="GO" id="GO:0005412">
    <property type="term" value="F:D-glucose:sodium symporter activity"/>
    <property type="evidence" value="ECO:0007669"/>
    <property type="project" value="TreeGrafter"/>
</dbReference>